<dbReference type="AlphaFoldDB" id="A0A0L9U8E3"/>
<evidence type="ECO:0000313" key="2">
    <source>
        <dbReference type="Proteomes" id="UP000053144"/>
    </source>
</evidence>
<sequence length="58" mass="6240">MKLLPVPSANPLADIFTKALPPHSFKLNLSKLQLHNIFAPPACGGLIEKPYNSGLNTT</sequence>
<protein>
    <submittedName>
        <fullName evidence="1">Uncharacterized protein</fullName>
    </submittedName>
</protein>
<dbReference type="Proteomes" id="UP000053144">
    <property type="component" value="Chromosome 3"/>
</dbReference>
<reference evidence="2" key="1">
    <citation type="journal article" date="2015" name="Proc. Natl. Acad. Sci. U.S.A.">
        <title>Genome sequencing of adzuki bean (Vigna angularis) provides insight into high starch and low fat accumulation and domestication.</title>
        <authorList>
            <person name="Yang K."/>
            <person name="Tian Z."/>
            <person name="Chen C."/>
            <person name="Luo L."/>
            <person name="Zhao B."/>
            <person name="Wang Z."/>
            <person name="Yu L."/>
            <person name="Li Y."/>
            <person name="Sun Y."/>
            <person name="Li W."/>
            <person name="Chen Y."/>
            <person name="Li Y."/>
            <person name="Zhang Y."/>
            <person name="Ai D."/>
            <person name="Zhao J."/>
            <person name="Shang C."/>
            <person name="Ma Y."/>
            <person name="Wu B."/>
            <person name="Wang M."/>
            <person name="Gao L."/>
            <person name="Sun D."/>
            <person name="Zhang P."/>
            <person name="Guo F."/>
            <person name="Wang W."/>
            <person name="Li Y."/>
            <person name="Wang J."/>
            <person name="Varshney R.K."/>
            <person name="Wang J."/>
            <person name="Ling H.Q."/>
            <person name="Wan P."/>
        </authorList>
    </citation>
    <scope>NUCLEOTIDE SEQUENCE</scope>
    <source>
        <strain evidence="2">cv. Jingnong 6</strain>
    </source>
</reference>
<evidence type="ECO:0000313" key="1">
    <source>
        <dbReference type="EMBL" id="KOM39006.1"/>
    </source>
</evidence>
<dbReference type="EMBL" id="CM003373">
    <property type="protein sequence ID" value="KOM39006.1"/>
    <property type="molecule type" value="Genomic_DNA"/>
</dbReference>
<dbReference type="Gramene" id="KOM39006">
    <property type="protein sequence ID" value="KOM39006"/>
    <property type="gene ID" value="LR48_Vigan03g238800"/>
</dbReference>
<proteinExistence type="predicted"/>
<organism evidence="1 2">
    <name type="scientific">Phaseolus angularis</name>
    <name type="common">Azuki bean</name>
    <name type="synonym">Vigna angularis</name>
    <dbReference type="NCBI Taxonomy" id="3914"/>
    <lineage>
        <taxon>Eukaryota</taxon>
        <taxon>Viridiplantae</taxon>
        <taxon>Streptophyta</taxon>
        <taxon>Embryophyta</taxon>
        <taxon>Tracheophyta</taxon>
        <taxon>Spermatophyta</taxon>
        <taxon>Magnoliopsida</taxon>
        <taxon>eudicotyledons</taxon>
        <taxon>Gunneridae</taxon>
        <taxon>Pentapetalae</taxon>
        <taxon>rosids</taxon>
        <taxon>fabids</taxon>
        <taxon>Fabales</taxon>
        <taxon>Fabaceae</taxon>
        <taxon>Papilionoideae</taxon>
        <taxon>50 kb inversion clade</taxon>
        <taxon>NPAAA clade</taxon>
        <taxon>indigoferoid/millettioid clade</taxon>
        <taxon>Phaseoleae</taxon>
        <taxon>Vigna</taxon>
    </lineage>
</organism>
<accession>A0A0L9U8E3</accession>
<gene>
    <name evidence="1" type="ORF">LR48_Vigan03g238800</name>
</gene>
<name>A0A0L9U8E3_PHAAN</name>